<dbReference type="InterPro" id="IPR035979">
    <property type="entry name" value="RBD_domain_sf"/>
</dbReference>
<evidence type="ECO:0000313" key="4">
    <source>
        <dbReference type="Proteomes" id="UP001567538"/>
    </source>
</evidence>
<feature type="compositionally biased region" description="Pro residues" evidence="1">
    <location>
        <begin position="79"/>
        <end position="88"/>
    </location>
</feature>
<dbReference type="InterPro" id="IPR012677">
    <property type="entry name" value="Nucleotide-bd_a/b_plait_sf"/>
</dbReference>
<sequence length="294" mass="33713">MIPPTTKTLNPFAPEYNPIPSGVTPAPSFLPPPLSTPSSPFLLPHQILTYLPTATSHNTQQQFHPSTYLPTPQNQVSTIPPPPPPPPAALGRGYSRRGRGRVSGTERSGRERRGFVRGGERPQCEQFSKRGMHNVENKHQIMPLNRDQDATTIMIKNIPYNCRRKELIGMLDDFCLLENQKSPMPYAYDFVYLPIDFRTRRSRGFAFVNFTSSRAVWKFYDNMHLTNWDFLPWSKWKKRIEIVCAKIQGKEELVRHFSKSMFECESNEYLPVCFSPARDGFGQPVELTVVGNRR</sequence>
<dbReference type="InterPro" id="IPR007201">
    <property type="entry name" value="Mei2-like_Rrm_C"/>
</dbReference>
<dbReference type="Proteomes" id="UP001567538">
    <property type="component" value="Unassembled WGS sequence"/>
</dbReference>
<accession>A0ABD1GBN7</accession>
<reference evidence="3 4" key="1">
    <citation type="submission" date="2024-06" db="EMBL/GenBank/DDBJ databases">
        <title>A chromosome level genome sequence of Diviner's sage (Salvia divinorum).</title>
        <authorList>
            <person name="Ford S.A."/>
            <person name="Ro D.-K."/>
            <person name="Ness R.W."/>
            <person name="Phillips M.A."/>
        </authorList>
    </citation>
    <scope>NUCLEOTIDE SEQUENCE [LARGE SCALE GENOMIC DNA]</scope>
    <source>
        <strain evidence="3">SAF-2024a</strain>
        <tissue evidence="3">Leaf</tissue>
    </source>
</reference>
<organism evidence="3 4">
    <name type="scientific">Salvia divinorum</name>
    <name type="common">Maria pastora</name>
    <name type="synonym">Diviner's sage</name>
    <dbReference type="NCBI Taxonomy" id="28513"/>
    <lineage>
        <taxon>Eukaryota</taxon>
        <taxon>Viridiplantae</taxon>
        <taxon>Streptophyta</taxon>
        <taxon>Embryophyta</taxon>
        <taxon>Tracheophyta</taxon>
        <taxon>Spermatophyta</taxon>
        <taxon>Magnoliopsida</taxon>
        <taxon>eudicotyledons</taxon>
        <taxon>Gunneridae</taxon>
        <taxon>Pentapetalae</taxon>
        <taxon>asterids</taxon>
        <taxon>lamiids</taxon>
        <taxon>Lamiales</taxon>
        <taxon>Lamiaceae</taxon>
        <taxon>Nepetoideae</taxon>
        <taxon>Mentheae</taxon>
        <taxon>Salviinae</taxon>
        <taxon>Salvia</taxon>
        <taxon>Salvia subgen. Calosphace</taxon>
    </lineage>
</organism>
<evidence type="ECO:0000313" key="3">
    <source>
        <dbReference type="EMBL" id="KAL1541130.1"/>
    </source>
</evidence>
<keyword evidence="4" id="KW-1185">Reference proteome</keyword>
<feature type="domain" description="Mei2-like C-terminal RNA recognition motif" evidence="2">
    <location>
        <begin position="151"/>
        <end position="257"/>
    </location>
</feature>
<evidence type="ECO:0000259" key="2">
    <source>
        <dbReference type="Pfam" id="PF04059"/>
    </source>
</evidence>
<evidence type="ECO:0000256" key="1">
    <source>
        <dbReference type="SAM" id="MobiDB-lite"/>
    </source>
</evidence>
<comment type="caution">
    <text evidence="3">The sequence shown here is derived from an EMBL/GenBank/DDBJ whole genome shotgun (WGS) entry which is preliminary data.</text>
</comment>
<dbReference type="Gene3D" id="3.30.70.330">
    <property type="match status" value="1"/>
</dbReference>
<feature type="compositionally biased region" description="Polar residues" evidence="1">
    <location>
        <begin position="57"/>
        <end position="78"/>
    </location>
</feature>
<dbReference type="AlphaFoldDB" id="A0ABD1GBN7"/>
<dbReference type="Pfam" id="PF04059">
    <property type="entry name" value="RRM_2"/>
    <property type="match status" value="1"/>
</dbReference>
<dbReference type="EMBL" id="JBEAFC010000009">
    <property type="protein sequence ID" value="KAL1541130.1"/>
    <property type="molecule type" value="Genomic_DNA"/>
</dbReference>
<protein>
    <submittedName>
        <fullName evidence="3">Protein terminal ear1-like</fullName>
    </submittedName>
</protein>
<gene>
    <name evidence="3" type="ORF">AAHA92_25387</name>
</gene>
<dbReference type="SUPFAM" id="SSF54928">
    <property type="entry name" value="RNA-binding domain, RBD"/>
    <property type="match status" value="1"/>
</dbReference>
<name>A0ABD1GBN7_SALDI</name>
<feature type="compositionally biased region" description="Basic and acidic residues" evidence="1">
    <location>
        <begin position="107"/>
        <end position="123"/>
    </location>
</feature>
<feature type="region of interest" description="Disordered" evidence="1">
    <location>
        <begin position="57"/>
        <end position="123"/>
    </location>
</feature>
<proteinExistence type="predicted"/>